<protein>
    <submittedName>
        <fullName evidence="2">ADP-ribosylglycohydrolase family protein</fullName>
    </submittedName>
</protein>
<feature type="binding site" evidence="1">
    <location>
        <position position="91"/>
    </location>
    <ligand>
        <name>Mg(2+)</name>
        <dbReference type="ChEBI" id="CHEBI:18420"/>
        <label>1</label>
    </ligand>
</feature>
<feature type="binding site" evidence="1">
    <location>
        <position position="90"/>
    </location>
    <ligand>
        <name>Mg(2+)</name>
        <dbReference type="ChEBI" id="CHEBI:18420"/>
        <label>1</label>
    </ligand>
</feature>
<dbReference type="InterPro" id="IPR036705">
    <property type="entry name" value="Ribosyl_crysJ1_sf"/>
</dbReference>
<dbReference type="PANTHER" id="PTHR16222:SF35">
    <property type="entry name" value="ADP-RIBOSYLGLYCOHYDROLASE"/>
    <property type="match status" value="1"/>
</dbReference>
<name>X6MFB9_RETFI</name>
<dbReference type="InterPro" id="IPR050792">
    <property type="entry name" value="ADP-ribosylglycohydrolase"/>
</dbReference>
<keyword evidence="2" id="KW-0378">Hydrolase</keyword>
<dbReference type="GO" id="GO:0046872">
    <property type="term" value="F:metal ion binding"/>
    <property type="evidence" value="ECO:0007669"/>
    <property type="project" value="UniProtKB-KW"/>
</dbReference>
<comment type="caution">
    <text evidence="2">The sequence shown here is derived from an EMBL/GenBank/DDBJ whole genome shotgun (WGS) entry which is preliminary data.</text>
</comment>
<accession>X6MFB9</accession>
<evidence type="ECO:0000313" key="3">
    <source>
        <dbReference type="Proteomes" id="UP000023152"/>
    </source>
</evidence>
<dbReference type="Pfam" id="PF03747">
    <property type="entry name" value="ADP_ribosyl_GH"/>
    <property type="match status" value="1"/>
</dbReference>
<dbReference type="Proteomes" id="UP000023152">
    <property type="component" value="Unassembled WGS sequence"/>
</dbReference>
<evidence type="ECO:0000256" key="1">
    <source>
        <dbReference type="PIRSR" id="PIRSR605502-1"/>
    </source>
</evidence>
<keyword evidence="1" id="KW-0460">Magnesium</keyword>
<keyword evidence="3" id="KW-1185">Reference proteome</keyword>
<evidence type="ECO:0000313" key="2">
    <source>
        <dbReference type="EMBL" id="ETO12589.1"/>
    </source>
</evidence>
<keyword evidence="1" id="KW-0479">Metal-binding</keyword>
<sequence length="434" mass="49090">MCVNVCVKVPSKGEKLNPFWITFGKYSKKSKELVLSRALGLCYGGAIGDSMGSYMKLGAKDLNESIVDKAMEMSGESCRYSQKMSSGQTTDASEMAMCVARGLLHMTEANFRRQEDSSQQQQQVTMRYIVQEYKIWKQTNPVDRSAWVNRVKNSDDLDMIRKKALDNNEMLKKESKLGVTTNGSLIRVMPLIVYTLRLPADTTFELIRLESSLTHASHVVYYAITAYALTAQYLLRFPCQDKRHEHAINFALEFLNEQLKCADHTQMHNRAISEVKSWIDDAVSIAKKNNNNNSSSSSSSPFLYSEKWIKDRINLTTAYVQDQPTHIKTGLQLAFYHLYLANSFEQVMKETLSFGGAANNNCCIVGGLLGALHGIDHLAQFRSKIDNWKPSPETSTSAKREPYQAKHYAEYLPLLLKFALHPRQHKIADTVPTL</sequence>
<dbReference type="PANTHER" id="PTHR16222">
    <property type="entry name" value="ADP-RIBOSYLGLYCOHYDROLASE"/>
    <property type="match status" value="1"/>
</dbReference>
<organism evidence="2 3">
    <name type="scientific">Reticulomyxa filosa</name>
    <dbReference type="NCBI Taxonomy" id="46433"/>
    <lineage>
        <taxon>Eukaryota</taxon>
        <taxon>Sar</taxon>
        <taxon>Rhizaria</taxon>
        <taxon>Retaria</taxon>
        <taxon>Foraminifera</taxon>
        <taxon>Monothalamids</taxon>
        <taxon>Reticulomyxidae</taxon>
        <taxon>Reticulomyxa</taxon>
    </lineage>
</organism>
<dbReference type="OMA" id="FDVGNTC"/>
<dbReference type="Gene3D" id="1.10.4080.10">
    <property type="entry name" value="ADP-ribosylation/Crystallin J1"/>
    <property type="match status" value="1"/>
</dbReference>
<dbReference type="InterPro" id="IPR005502">
    <property type="entry name" value="Ribosyl_crysJ1"/>
</dbReference>
<dbReference type="GO" id="GO:0016787">
    <property type="term" value="F:hydrolase activity"/>
    <property type="evidence" value="ECO:0007669"/>
    <property type="project" value="UniProtKB-KW"/>
</dbReference>
<dbReference type="SUPFAM" id="SSF101478">
    <property type="entry name" value="ADP-ribosylglycohydrolase"/>
    <property type="match status" value="1"/>
</dbReference>
<reference evidence="2 3" key="1">
    <citation type="journal article" date="2013" name="Curr. Biol.">
        <title>The Genome of the Foraminiferan Reticulomyxa filosa.</title>
        <authorList>
            <person name="Glockner G."/>
            <person name="Hulsmann N."/>
            <person name="Schleicher M."/>
            <person name="Noegel A.A."/>
            <person name="Eichinger L."/>
            <person name="Gallinger C."/>
            <person name="Pawlowski J."/>
            <person name="Sierra R."/>
            <person name="Euteneuer U."/>
            <person name="Pillet L."/>
            <person name="Moustafa A."/>
            <person name="Platzer M."/>
            <person name="Groth M."/>
            <person name="Szafranski K."/>
            <person name="Schliwa M."/>
        </authorList>
    </citation>
    <scope>NUCLEOTIDE SEQUENCE [LARGE SCALE GENOMIC DNA]</scope>
</reference>
<proteinExistence type="predicted"/>
<comment type="cofactor">
    <cofactor evidence="1">
        <name>Mg(2+)</name>
        <dbReference type="ChEBI" id="CHEBI:18420"/>
    </cofactor>
    <text evidence="1">Binds 2 magnesium ions per subunit.</text>
</comment>
<dbReference type="EMBL" id="ASPP01021264">
    <property type="protein sequence ID" value="ETO12589.1"/>
    <property type="molecule type" value="Genomic_DNA"/>
</dbReference>
<gene>
    <name evidence="2" type="ORF">RFI_24784</name>
</gene>
<dbReference type="AlphaFoldDB" id="X6MFB9"/>
<dbReference type="OrthoDB" id="410104at2759"/>